<keyword evidence="7" id="KW-1133">Transmembrane helix</keyword>
<gene>
    <name evidence="10" type="ordered locus">VS_II0260</name>
</gene>
<evidence type="ECO:0000313" key="10">
    <source>
        <dbReference type="EMBL" id="CAV25637.1"/>
    </source>
</evidence>
<dbReference type="eggNOG" id="COG0784">
    <property type="taxonomic scope" value="Bacteria"/>
</dbReference>
<reference evidence="10 11" key="1">
    <citation type="submission" date="2009-02" db="EMBL/GenBank/DDBJ databases">
        <title>Vibrio splendidus str. LGP32 complete genome.</title>
        <authorList>
            <person name="Mazel D."/>
            <person name="Le Roux F."/>
        </authorList>
    </citation>
    <scope>NUCLEOTIDE SEQUENCE [LARGE SCALE GENOMIC DNA]</scope>
    <source>
        <strain evidence="10 11">LGP32</strain>
    </source>
</reference>
<evidence type="ECO:0000256" key="2">
    <source>
        <dbReference type="ARBA" id="ARBA00012438"/>
    </source>
</evidence>
<feature type="domain" description="Response regulatory" evidence="9">
    <location>
        <begin position="764"/>
        <end position="877"/>
    </location>
</feature>
<feature type="region of interest" description="Disordered" evidence="6">
    <location>
        <begin position="707"/>
        <end position="763"/>
    </location>
</feature>
<dbReference type="EMBL" id="FM954973">
    <property type="protein sequence ID" value="CAV25637.1"/>
    <property type="molecule type" value="Genomic_DNA"/>
</dbReference>
<dbReference type="Gene3D" id="3.30.565.10">
    <property type="entry name" value="Histidine kinase-like ATPase, C-terminal domain"/>
    <property type="match status" value="1"/>
</dbReference>
<keyword evidence="4" id="KW-0378">Hydrolase</keyword>
<dbReference type="InterPro" id="IPR036097">
    <property type="entry name" value="HisK_dim/P_sf"/>
</dbReference>
<evidence type="ECO:0000256" key="1">
    <source>
        <dbReference type="ARBA" id="ARBA00000085"/>
    </source>
</evidence>
<dbReference type="AlphaFoldDB" id="B7VQM8"/>
<dbReference type="Pfam" id="PF02518">
    <property type="entry name" value="HATPase_c"/>
    <property type="match status" value="1"/>
</dbReference>
<dbReference type="InterPro" id="IPR005467">
    <property type="entry name" value="His_kinase_dom"/>
</dbReference>
<feature type="domain" description="Histidine kinase" evidence="8">
    <location>
        <begin position="474"/>
        <end position="692"/>
    </location>
</feature>
<feature type="transmembrane region" description="Helical" evidence="7">
    <location>
        <begin position="14"/>
        <end position="36"/>
    </location>
</feature>
<feature type="modified residue" description="4-aspartylphosphate" evidence="5">
    <location>
        <position position="813"/>
    </location>
</feature>
<dbReference type="Pfam" id="PF00072">
    <property type="entry name" value="Response_reg"/>
    <property type="match status" value="1"/>
</dbReference>
<feature type="transmembrane region" description="Helical" evidence="7">
    <location>
        <begin position="229"/>
        <end position="248"/>
    </location>
</feature>
<dbReference type="PROSITE" id="PS50110">
    <property type="entry name" value="RESPONSE_REGULATORY"/>
    <property type="match status" value="1"/>
</dbReference>
<feature type="transmembrane region" description="Helical" evidence="7">
    <location>
        <begin position="200"/>
        <end position="223"/>
    </location>
</feature>
<evidence type="ECO:0000256" key="4">
    <source>
        <dbReference type="ARBA" id="ARBA00022801"/>
    </source>
</evidence>
<dbReference type="Gene3D" id="1.10.287.130">
    <property type="match status" value="1"/>
</dbReference>
<dbReference type="InterPro" id="IPR036890">
    <property type="entry name" value="HATPase_C_sf"/>
</dbReference>
<dbReference type="SMART" id="SM00388">
    <property type="entry name" value="HisKA"/>
    <property type="match status" value="1"/>
</dbReference>
<dbReference type="eggNOG" id="COG2205">
    <property type="taxonomic scope" value="Bacteria"/>
</dbReference>
<dbReference type="HOGENOM" id="CLU_344821_0_0_6"/>
<dbReference type="NCBIfam" id="NF041945">
    <property type="entry name" value="LuxN_Vibrio"/>
    <property type="match status" value="1"/>
</dbReference>
<dbReference type="PRINTS" id="PR00344">
    <property type="entry name" value="BCTRLSENSOR"/>
</dbReference>
<dbReference type="InterPro" id="IPR011006">
    <property type="entry name" value="CheY-like_superfamily"/>
</dbReference>
<dbReference type="GO" id="GO:0016787">
    <property type="term" value="F:hydrolase activity"/>
    <property type="evidence" value="ECO:0007669"/>
    <property type="project" value="UniProtKB-KW"/>
</dbReference>
<keyword evidence="3 5" id="KW-0597">Phosphoprotein</keyword>
<dbReference type="STRING" id="575788.VS_II0260"/>
<dbReference type="InterPro" id="IPR001789">
    <property type="entry name" value="Sig_transdc_resp-reg_receiver"/>
</dbReference>
<dbReference type="Proteomes" id="UP000009100">
    <property type="component" value="Chromosome 2"/>
</dbReference>
<evidence type="ECO:0000256" key="5">
    <source>
        <dbReference type="PROSITE-ProRule" id="PRU00169"/>
    </source>
</evidence>
<evidence type="ECO:0000256" key="6">
    <source>
        <dbReference type="SAM" id="MobiDB-lite"/>
    </source>
</evidence>
<sequence>MANNMKTFDLGLEAIFYAKAITLLATVAVVVMWLFYYCYRLKQKNEAIVGTHHVPYIAYSICIITWISSNAYFHTGLLPGLGTTAAIFAAKLANLSSFLAFAFAYYFSCQLAAENRSGKIHRWQQTILASMTGYSFYINLTPGLTVEDVTITAPSQFVIEFGPHTPYFFIGVISLIALTLTNLVTMRANSSKLTLAKTNYMITGILVFMLSTATIHIGVAYFLRDFSLTWLPPALSLSEMLFVGYALLTSRFYSFKYLTYISLNVLLVCAILVIPFCTVFIPLTDGNQWLLAIPICAIIGITWSPIYKRVSPYSSLLVYRNKKTPVQQILALEEGFKLSIDDAMRRLGRQLQIPEDKLRLVNSNYNETFYEDYLSSKESVLVFDELSEELDDTALAKRSLKALYDKMSSNNTALVMPLFGHKKSVTHLLVSSHKSNNRMFSNEEISALQTLLTRVQSTIEADRRIRQSRALANSIAHEMRNPLAQVQLHFEVLKQHIDNQAPTQQILTDIENGQAAIQRGRQLIDIILREVSDSSPEHGPITMTSIHKAVDQAVSHYGFENEKIIERIRLPQHADFVAKLNELNETLFNFVIFNLIRNAIYYFDSYPDSQIEISTKTGSYENVLTFRDTGPGIDEAIVHKVFDDFFSFQKSGGSGLGLGYCQRVMRSFGGRVECHSKLGEFTEFHLYFPIVPNAPKAETLRTPYFNGWKHNQSTEDKAEADVKPESQTPSGDIEPEPASTLTESKQTERTQAENQPASSHLAPTVLIVDDKEVQRTLVQMYLSRLGVNSLQAKNGENAVELFRSHKVDLILMDVQMPIMNGFDASQIIKARSPQTPIIALSGESGQRELDMIRKLMDGRLEKPTSLNALQHLLDNWLEKGWAPNASKETENE</sequence>
<dbReference type="Pfam" id="PF00512">
    <property type="entry name" value="HisKA"/>
    <property type="match status" value="1"/>
</dbReference>
<feature type="transmembrane region" description="Helical" evidence="7">
    <location>
        <begin position="127"/>
        <end position="146"/>
    </location>
</feature>
<dbReference type="CDD" id="cd00075">
    <property type="entry name" value="HATPase"/>
    <property type="match status" value="1"/>
</dbReference>
<evidence type="ECO:0000256" key="7">
    <source>
        <dbReference type="SAM" id="Phobius"/>
    </source>
</evidence>
<dbReference type="GO" id="GO:0000155">
    <property type="term" value="F:phosphorelay sensor kinase activity"/>
    <property type="evidence" value="ECO:0007669"/>
    <property type="project" value="InterPro"/>
</dbReference>
<dbReference type="SUPFAM" id="SSF47384">
    <property type="entry name" value="Homodimeric domain of signal transducing histidine kinase"/>
    <property type="match status" value="1"/>
</dbReference>
<feature type="transmembrane region" description="Helical" evidence="7">
    <location>
        <begin position="56"/>
        <end position="73"/>
    </location>
</feature>
<feature type="compositionally biased region" description="Basic and acidic residues" evidence="6">
    <location>
        <begin position="712"/>
        <end position="724"/>
    </location>
</feature>
<evidence type="ECO:0000259" key="8">
    <source>
        <dbReference type="PROSITE" id="PS50109"/>
    </source>
</evidence>
<dbReference type="SMART" id="SM00448">
    <property type="entry name" value="REC"/>
    <property type="match status" value="1"/>
</dbReference>
<evidence type="ECO:0000256" key="3">
    <source>
        <dbReference type="ARBA" id="ARBA00022553"/>
    </source>
</evidence>
<keyword evidence="7" id="KW-0472">Membrane</keyword>
<organism evidence="10 11">
    <name type="scientific">Vibrio atlanticus (strain LGP32)</name>
    <name type="common">Vibrio splendidus (strain Mel32)</name>
    <dbReference type="NCBI Taxonomy" id="575788"/>
    <lineage>
        <taxon>Bacteria</taxon>
        <taxon>Pseudomonadati</taxon>
        <taxon>Pseudomonadota</taxon>
        <taxon>Gammaproteobacteria</taxon>
        <taxon>Vibrionales</taxon>
        <taxon>Vibrionaceae</taxon>
        <taxon>Vibrio</taxon>
    </lineage>
</organism>
<dbReference type="InterPro" id="IPR004358">
    <property type="entry name" value="Sig_transdc_His_kin-like_C"/>
</dbReference>
<feature type="transmembrane region" description="Helical" evidence="7">
    <location>
        <begin position="85"/>
        <end position="107"/>
    </location>
</feature>
<dbReference type="PANTHER" id="PTHR43547:SF2">
    <property type="entry name" value="HYBRID SIGNAL TRANSDUCTION HISTIDINE KINASE C"/>
    <property type="match status" value="1"/>
</dbReference>
<dbReference type="Gene3D" id="3.40.50.2300">
    <property type="match status" value="1"/>
</dbReference>
<dbReference type="PANTHER" id="PTHR43547">
    <property type="entry name" value="TWO-COMPONENT HISTIDINE KINASE"/>
    <property type="match status" value="1"/>
</dbReference>
<dbReference type="SMART" id="SM00387">
    <property type="entry name" value="HATPase_c"/>
    <property type="match status" value="1"/>
</dbReference>
<keyword evidence="7" id="KW-0812">Transmembrane</keyword>
<evidence type="ECO:0000259" key="9">
    <source>
        <dbReference type="PROSITE" id="PS50110"/>
    </source>
</evidence>
<dbReference type="EC" id="2.7.13.3" evidence="2"/>
<dbReference type="KEGG" id="vsp:VS_II0260"/>
<dbReference type="InterPro" id="IPR003594">
    <property type="entry name" value="HATPase_dom"/>
</dbReference>
<evidence type="ECO:0000313" key="11">
    <source>
        <dbReference type="Proteomes" id="UP000009100"/>
    </source>
</evidence>
<name>B7VQM8_VIBA3</name>
<dbReference type="SUPFAM" id="SSF52172">
    <property type="entry name" value="CheY-like"/>
    <property type="match status" value="1"/>
</dbReference>
<dbReference type="CDD" id="cd17546">
    <property type="entry name" value="REC_hyHK_CKI1_RcsC-like"/>
    <property type="match status" value="1"/>
</dbReference>
<feature type="transmembrane region" description="Helical" evidence="7">
    <location>
        <begin position="260"/>
        <end position="283"/>
    </location>
</feature>
<proteinExistence type="predicted"/>
<accession>B7VQM8</accession>
<protein>
    <recommendedName>
        <fullName evidence="2">histidine kinase</fullName>
        <ecNumber evidence="2">2.7.13.3</ecNumber>
    </recommendedName>
</protein>
<feature type="transmembrane region" description="Helical" evidence="7">
    <location>
        <begin position="166"/>
        <end position="188"/>
    </location>
</feature>
<dbReference type="PROSITE" id="PS50109">
    <property type="entry name" value="HIS_KIN"/>
    <property type="match status" value="1"/>
</dbReference>
<dbReference type="SUPFAM" id="SSF55874">
    <property type="entry name" value="ATPase domain of HSP90 chaperone/DNA topoisomerase II/histidine kinase"/>
    <property type="match status" value="1"/>
</dbReference>
<comment type="catalytic activity">
    <reaction evidence="1">
        <text>ATP + protein L-histidine = ADP + protein N-phospho-L-histidine.</text>
        <dbReference type="EC" id="2.7.13.3"/>
    </reaction>
</comment>
<dbReference type="InterPro" id="IPR003661">
    <property type="entry name" value="HisK_dim/P_dom"/>
</dbReference>
<dbReference type="CDD" id="cd00082">
    <property type="entry name" value="HisKA"/>
    <property type="match status" value="1"/>
</dbReference>